<dbReference type="PROSITE" id="PS50112">
    <property type="entry name" value="PAS"/>
    <property type="match status" value="2"/>
</dbReference>
<sequence length="713" mass="79965">MTPVELNDSARLNLFDEKLHDIEMYLNAVFNNTGNPIFVKDDQCRLLLVNDAFCNIFGMSKEEIIGRTLAEQVLPDEQDHFLSIDRKVLTEGKEILCEETLTPKGEQTRTILTRKNRFVDSKGNFFLVGVIHDITERKQSEEKLKLAASVFSHSCEEISITDEKATIIDVNDAFTRITGFSREEVIGQNPRILQSGRQSSEFYTAMWKTLLKDGYWSGEVWNRRKSGEVYAVMKTISAVCDERGVTTHYVSIGNDITAMKEHQEEIEHIAHYDILTNLPNRSLLADRLSQAMLQCRRHELSLAVVFLDLDGFKSVNDTYGHDVGDELLIALSVRMKEALRKGDSLARIGGDEFVAVLADLAKVEDCEPVLERLLLASSEPVTVGDVILNISASIGVTLYPQDNVDADLLMRHADQAMYMAKELGKNRYHLFSTTQDDAVKVQRECLEAIRSALDNHQFVLHYQPKVNMKTGTVAGVEALIRWQHPTRGLLHPIDFLPAIENNAMSIELGEWVIDTALTQISLWQELGLKLPVSTSVNIAAIQLQQPDFTQRLTTLLATHPDVEPCCLELEVLETSALDDVQHVSKIMEACMAIGVNFALDDFGTGYSSLTYLRRLPVNLIKIDQSFVRDMLHNADDLAIVEGVIALAKSFKREVIAEGVETIEHGTALLKLGCELAQGYGIAKPMPAGDIPEWISGWRPDISWQTLTNSRTFY</sequence>
<feature type="domain" description="EAL" evidence="3">
    <location>
        <begin position="442"/>
        <end position="698"/>
    </location>
</feature>
<dbReference type="Proteomes" id="UP000316416">
    <property type="component" value="Chromosome"/>
</dbReference>
<reference evidence="5" key="1">
    <citation type="submission" date="2021-07" db="EMBL/GenBank/DDBJ databases">
        <title>Shewanella sp. YLB-07 whole genome sequence.</title>
        <authorList>
            <person name="Yu L."/>
        </authorList>
    </citation>
    <scope>NUCLEOTIDE SEQUENCE</scope>
    <source>
        <strain evidence="5">YLB-08</strain>
    </source>
</reference>
<evidence type="ECO:0000259" key="2">
    <source>
        <dbReference type="PROSITE" id="PS50113"/>
    </source>
</evidence>
<feature type="domain" description="PAS" evidence="1">
    <location>
        <begin position="22"/>
        <end position="92"/>
    </location>
</feature>
<dbReference type="Gene3D" id="3.30.450.20">
    <property type="entry name" value="PAS domain"/>
    <property type="match status" value="2"/>
</dbReference>
<dbReference type="Gene3D" id="3.20.20.450">
    <property type="entry name" value="EAL domain"/>
    <property type="match status" value="1"/>
</dbReference>
<dbReference type="InterPro" id="IPR029787">
    <property type="entry name" value="Nucleotide_cyclase"/>
</dbReference>
<dbReference type="Pfam" id="PF08448">
    <property type="entry name" value="PAS_4"/>
    <property type="match status" value="1"/>
</dbReference>
<dbReference type="SUPFAM" id="SSF141868">
    <property type="entry name" value="EAL domain-like"/>
    <property type="match status" value="1"/>
</dbReference>
<dbReference type="InterPro" id="IPR001610">
    <property type="entry name" value="PAC"/>
</dbReference>
<keyword evidence="6" id="KW-1185">Reference proteome</keyword>
<dbReference type="RefSeq" id="WP_142870448.1">
    <property type="nucleotide sequence ID" value="NZ_CP045503.2"/>
</dbReference>
<dbReference type="Gene3D" id="3.30.70.270">
    <property type="match status" value="1"/>
</dbReference>
<feature type="domain" description="PAS" evidence="1">
    <location>
        <begin position="158"/>
        <end position="189"/>
    </location>
</feature>
<dbReference type="InterPro" id="IPR043128">
    <property type="entry name" value="Rev_trsase/Diguanyl_cyclase"/>
</dbReference>
<dbReference type="PROSITE" id="PS50113">
    <property type="entry name" value="PAC"/>
    <property type="match status" value="1"/>
</dbReference>
<dbReference type="SMART" id="SM00052">
    <property type="entry name" value="EAL"/>
    <property type="match status" value="1"/>
</dbReference>
<name>A0ABX6V4R5_9GAMM</name>
<protein>
    <submittedName>
        <fullName evidence="5">EAL domain-containing protein</fullName>
    </submittedName>
</protein>
<dbReference type="NCBIfam" id="TIGR00254">
    <property type="entry name" value="GGDEF"/>
    <property type="match status" value="1"/>
</dbReference>
<dbReference type="Pfam" id="PF13426">
    <property type="entry name" value="PAS_9"/>
    <property type="match status" value="1"/>
</dbReference>
<dbReference type="InterPro" id="IPR035919">
    <property type="entry name" value="EAL_sf"/>
</dbReference>
<dbReference type="PANTHER" id="PTHR44757:SF2">
    <property type="entry name" value="BIOFILM ARCHITECTURE MAINTENANCE PROTEIN MBAA"/>
    <property type="match status" value="1"/>
</dbReference>
<dbReference type="PROSITE" id="PS50883">
    <property type="entry name" value="EAL"/>
    <property type="match status" value="1"/>
</dbReference>
<accession>A0ABX6V4R5</accession>
<gene>
    <name evidence="5" type="ORF">FM038_009340</name>
</gene>
<dbReference type="SMART" id="SM00086">
    <property type="entry name" value="PAC"/>
    <property type="match status" value="2"/>
</dbReference>
<dbReference type="SMART" id="SM00091">
    <property type="entry name" value="PAS"/>
    <property type="match status" value="2"/>
</dbReference>
<proteinExistence type="predicted"/>
<evidence type="ECO:0000259" key="4">
    <source>
        <dbReference type="PROSITE" id="PS50887"/>
    </source>
</evidence>
<evidence type="ECO:0000259" key="1">
    <source>
        <dbReference type="PROSITE" id="PS50112"/>
    </source>
</evidence>
<dbReference type="SMART" id="SM00267">
    <property type="entry name" value="GGDEF"/>
    <property type="match status" value="1"/>
</dbReference>
<dbReference type="InterPro" id="IPR035965">
    <property type="entry name" value="PAS-like_dom_sf"/>
</dbReference>
<dbReference type="PROSITE" id="PS50887">
    <property type="entry name" value="GGDEF"/>
    <property type="match status" value="1"/>
</dbReference>
<dbReference type="InterPro" id="IPR001633">
    <property type="entry name" value="EAL_dom"/>
</dbReference>
<dbReference type="InterPro" id="IPR052155">
    <property type="entry name" value="Biofilm_reg_signaling"/>
</dbReference>
<dbReference type="SUPFAM" id="SSF55785">
    <property type="entry name" value="PYP-like sensor domain (PAS domain)"/>
    <property type="match status" value="2"/>
</dbReference>
<dbReference type="SUPFAM" id="SSF55073">
    <property type="entry name" value="Nucleotide cyclase"/>
    <property type="match status" value="1"/>
</dbReference>
<evidence type="ECO:0000313" key="6">
    <source>
        <dbReference type="Proteomes" id="UP000316416"/>
    </source>
</evidence>
<dbReference type="Pfam" id="PF00563">
    <property type="entry name" value="EAL"/>
    <property type="match status" value="1"/>
</dbReference>
<evidence type="ECO:0000313" key="5">
    <source>
        <dbReference type="EMBL" id="QPG57627.1"/>
    </source>
</evidence>
<dbReference type="EMBL" id="CP045503">
    <property type="protein sequence ID" value="QPG57627.1"/>
    <property type="molecule type" value="Genomic_DNA"/>
</dbReference>
<dbReference type="InterPro" id="IPR000700">
    <property type="entry name" value="PAS-assoc_C"/>
</dbReference>
<dbReference type="CDD" id="cd00130">
    <property type="entry name" value="PAS"/>
    <property type="match status" value="2"/>
</dbReference>
<dbReference type="InterPro" id="IPR000160">
    <property type="entry name" value="GGDEF_dom"/>
</dbReference>
<feature type="domain" description="PAC" evidence="2">
    <location>
        <begin position="216"/>
        <end position="268"/>
    </location>
</feature>
<evidence type="ECO:0000259" key="3">
    <source>
        <dbReference type="PROSITE" id="PS50883"/>
    </source>
</evidence>
<dbReference type="InterPro" id="IPR000014">
    <property type="entry name" value="PAS"/>
</dbReference>
<dbReference type="NCBIfam" id="TIGR00229">
    <property type="entry name" value="sensory_box"/>
    <property type="match status" value="2"/>
</dbReference>
<organism evidence="5 6">
    <name type="scientific">Shewanella eurypsychrophilus</name>
    <dbReference type="NCBI Taxonomy" id="2593656"/>
    <lineage>
        <taxon>Bacteria</taxon>
        <taxon>Pseudomonadati</taxon>
        <taxon>Pseudomonadota</taxon>
        <taxon>Gammaproteobacteria</taxon>
        <taxon>Alteromonadales</taxon>
        <taxon>Shewanellaceae</taxon>
        <taxon>Shewanella</taxon>
    </lineage>
</organism>
<feature type="domain" description="GGDEF" evidence="4">
    <location>
        <begin position="300"/>
        <end position="433"/>
    </location>
</feature>
<dbReference type="CDD" id="cd01948">
    <property type="entry name" value="EAL"/>
    <property type="match status" value="1"/>
</dbReference>
<dbReference type="Pfam" id="PF00990">
    <property type="entry name" value="GGDEF"/>
    <property type="match status" value="1"/>
</dbReference>
<dbReference type="CDD" id="cd01949">
    <property type="entry name" value="GGDEF"/>
    <property type="match status" value="1"/>
</dbReference>
<dbReference type="PANTHER" id="PTHR44757">
    <property type="entry name" value="DIGUANYLATE CYCLASE DGCP"/>
    <property type="match status" value="1"/>
</dbReference>
<dbReference type="InterPro" id="IPR013656">
    <property type="entry name" value="PAS_4"/>
</dbReference>